<dbReference type="EMBL" id="KN838919">
    <property type="protein sequence ID" value="KIJ92324.1"/>
    <property type="molecule type" value="Genomic_DNA"/>
</dbReference>
<evidence type="ECO:0000256" key="1">
    <source>
        <dbReference type="SAM" id="Phobius"/>
    </source>
</evidence>
<keyword evidence="1" id="KW-0812">Transmembrane</keyword>
<sequence length="52" mass="5782">MSEVPKAPNVTLISGPMLIGVFFNMILYGVRWSTPHLFNLVSEIGVRPIIII</sequence>
<evidence type="ECO:0000313" key="3">
    <source>
        <dbReference type="Proteomes" id="UP000054477"/>
    </source>
</evidence>
<keyword evidence="1" id="KW-0472">Membrane</keyword>
<reference evidence="3" key="2">
    <citation type="submission" date="2015-01" db="EMBL/GenBank/DDBJ databases">
        <title>Evolutionary Origins and Diversification of the Mycorrhizal Mutualists.</title>
        <authorList>
            <consortium name="DOE Joint Genome Institute"/>
            <consortium name="Mycorrhizal Genomics Consortium"/>
            <person name="Kohler A."/>
            <person name="Kuo A."/>
            <person name="Nagy L.G."/>
            <person name="Floudas D."/>
            <person name="Copeland A."/>
            <person name="Barry K.W."/>
            <person name="Cichocki N."/>
            <person name="Veneault-Fourrey C."/>
            <person name="LaButti K."/>
            <person name="Lindquist E.A."/>
            <person name="Lipzen A."/>
            <person name="Lundell T."/>
            <person name="Morin E."/>
            <person name="Murat C."/>
            <person name="Riley R."/>
            <person name="Ohm R."/>
            <person name="Sun H."/>
            <person name="Tunlid A."/>
            <person name="Henrissat B."/>
            <person name="Grigoriev I.V."/>
            <person name="Hibbett D.S."/>
            <person name="Martin F."/>
        </authorList>
    </citation>
    <scope>NUCLEOTIDE SEQUENCE [LARGE SCALE GENOMIC DNA]</scope>
    <source>
        <strain evidence="3">LaAM-08-1</strain>
    </source>
</reference>
<dbReference type="AlphaFoldDB" id="A0A0C9WI49"/>
<reference evidence="2 3" key="1">
    <citation type="submission" date="2014-04" db="EMBL/GenBank/DDBJ databases">
        <authorList>
            <consortium name="DOE Joint Genome Institute"/>
            <person name="Kuo A."/>
            <person name="Kohler A."/>
            <person name="Nagy L.G."/>
            <person name="Floudas D."/>
            <person name="Copeland A."/>
            <person name="Barry K.W."/>
            <person name="Cichocki N."/>
            <person name="Veneault-Fourrey C."/>
            <person name="LaButti K."/>
            <person name="Lindquist E.A."/>
            <person name="Lipzen A."/>
            <person name="Lundell T."/>
            <person name="Morin E."/>
            <person name="Murat C."/>
            <person name="Sun H."/>
            <person name="Tunlid A."/>
            <person name="Henrissat B."/>
            <person name="Grigoriev I.V."/>
            <person name="Hibbett D.S."/>
            <person name="Martin F."/>
            <person name="Nordberg H.P."/>
            <person name="Cantor M.N."/>
            <person name="Hua S.X."/>
        </authorList>
    </citation>
    <scope>NUCLEOTIDE SEQUENCE [LARGE SCALE GENOMIC DNA]</scope>
    <source>
        <strain evidence="2 3">LaAM-08-1</strain>
    </source>
</reference>
<dbReference type="Proteomes" id="UP000054477">
    <property type="component" value="Unassembled WGS sequence"/>
</dbReference>
<name>A0A0C9WI49_9AGAR</name>
<keyword evidence="3" id="KW-1185">Reference proteome</keyword>
<dbReference type="HOGENOM" id="CLU_3087597_0_0_1"/>
<evidence type="ECO:0000313" key="2">
    <source>
        <dbReference type="EMBL" id="KIJ92324.1"/>
    </source>
</evidence>
<feature type="transmembrane region" description="Helical" evidence="1">
    <location>
        <begin position="12"/>
        <end position="30"/>
    </location>
</feature>
<gene>
    <name evidence="2" type="ORF">K443DRAFT_13695</name>
</gene>
<proteinExistence type="predicted"/>
<protein>
    <submittedName>
        <fullName evidence="2">Uncharacterized protein</fullName>
    </submittedName>
</protein>
<keyword evidence="1" id="KW-1133">Transmembrane helix</keyword>
<organism evidence="2 3">
    <name type="scientific">Laccaria amethystina LaAM-08-1</name>
    <dbReference type="NCBI Taxonomy" id="1095629"/>
    <lineage>
        <taxon>Eukaryota</taxon>
        <taxon>Fungi</taxon>
        <taxon>Dikarya</taxon>
        <taxon>Basidiomycota</taxon>
        <taxon>Agaricomycotina</taxon>
        <taxon>Agaricomycetes</taxon>
        <taxon>Agaricomycetidae</taxon>
        <taxon>Agaricales</taxon>
        <taxon>Agaricineae</taxon>
        <taxon>Hydnangiaceae</taxon>
        <taxon>Laccaria</taxon>
    </lineage>
</organism>
<dbReference type="OrthoDB" id="3265526at2759"/>
<accession>A0A0C9WI49</accession>